<accession>A0A4Y2I9X7</accession>
<protein>
    <submittedName>
        <fullName evidence="1">Uncharacterized protein</fullName>
    </submittedName>
</protein>
<organism evidence="1 2">
    <name type="scientific">Araneus ventricosus</name>
    <name type="common">Orbweaver spider</name>
    <name type="synonym">Epeira ventricosa</name>
    <dbReference type="NCBI Taxonomy" id="182803"/>
    <lineage>
        <taxon>Eukaryota</taxon>
        <taxon>Metazoa</taxon>
        <taxon>Ecdysozoa</taxon>
        <taxon>Arthropoda</taxon>
        <taxon>Chelicerata</taxon>
        <taxon>Arachnida</taxon>
        <taxon>Araneae</taxon>
        <taxon>Araneomorphae</taxon>
        <taxon>Entelegynae</taxon>
        <taxon>Araneoidea</taxon>
        <taxon>Araneidae</taxon>
        <taxon>Araneus</taxon>
    </lineage>
</organism>
<reference evidence="1 2" key="1">
    <citation type="journal article" date="2019" name="Sci. Rep.">
        <title>Orb-weaving spider Araneus ventricosus genome elucidates the spidroin gene catalogue.</title>
        <authorList>
            <person name="Kono N."/>
            <person name="Nakamura H."/>
            <person name="Ohtoshi R."/>
            <person name="Moran D.A.P."/>
            <person name="Shinohara A."/>
            <person name="Yoshida Y."/>
            <person name="Fujiwara M."/>
            <person name="Mori M."/>
            <person name="Tomita M."/>
            <person name="Arakawa K."/>
        </authorList>
    </citation>
    <scope>NUCLEOTIDE SEQUENCE [LARGE SCALE GENOMIC DNA]</scope>
</reference>
<dbReference type="PROSITE" id="PS51257">
    <property type="entry name" value="PROKAR_LIPOPROTEIN"/>
    <property type="match status" value="1"/>
</dbReference>
<proteinExistence type="predicted"/>
<keyword evidence="2" id="KW-1185">Reference proteome</keyword>
<evidence type="ECO:0000313" key="1">
    <source>
        <dbReference type="EMBL" id="GBM74222.1"/>
    </source>
</evidence>
<dbReference type="EMBL" id="BGPR01002483">
    <property type="protein sequence ID" value="GBM74222.1"/>
    <property type="molecule type" value="Genomic_DNA"/>
</dbReference>
<comment type="caution">
    <text evidence="1">The sequence shown here is derived from an EMBL/GenBank/DDBJ whole genome shotgun (WGS) entry which is preliminary data.</text>
</comment>
<sequence length="113" mass="12300">MRGTGDLWLISPLAGGCSFDSRLVLQTSTESNKNPLFSLKLPKSGICAENPQEKQRSLVTRILNISPEIFLGNIAKRVTFNAPHYKFALIKAKPAPQQGLLLEKGCEGQAAYG</sequence>
<dbReference type="Proteomes" id="UP000499080">
    <property type="component" value="Unassembled WGS sequence"/>
</dbReference>
<evidence type="ECO:0000313" key="2">
    <source>
        <dbReference type="Proteomes" id="UP000499080"/>
    </source>
</evidence>
<dbReference type="AlphaFoldDB" id="A0A4Y2I9X7"/>
<gene>
    <name evidence="1" type="ORF">AVEN_76272_1</name>
</gene>
<name>A0A4Y2I9X7_ARAVE</name>